<dbReference type="PROSITE" id="PS51405">
    <property type="entry name" value="HEME_HALOPEROXIDASE"/>
    <property type="match status" value="1"/>
</dbReference>
<dbReference type="RefSeq" id="XP_060296536.1">
    <property type="nucleotide sequence ID" value="XM_060436188.1"/>
</dbReference>
<feature type="non-terminal residue" evidence="9">
    <location>
        <position position="1"/>
    </location>
</feature>
<dbReference type="EMBL" id="JAUIRO010000004">
    <property type="protein sequence ID" value="KAK0717743.1"/>
    <property type="molecule type" value="Genomic_DNA"/>
</dbReference>
<protein>
    <recommendedName>
        <fullName evidence="8">Heme haloperoxidase family profile domain-containing protein</fullName>
    </recommendedName>
</protein>
<keyword evidence="3" id="KW-0349">Heme</keyword>
<evidence type="ECO:0000256" key="7">
    <source>
        <dbReference type="ARBA" id="ARBA00025795"/>
    </source>
</evidence>
<evidence type="ECO:0000256" key="2">
    <source>
        <dbReference type="ARBA" id="ARBA00022559"/>
    </source>
</evidence>
<dbReference type="Gene3D" id="1.10.489.10">
    <property type="entry name" value="Chloroperoxidase-like"/>
    <property type="match status" value="1"/>
</dbReference>
<keyword evidence="5" id="KW-0560">Oxidoreductase</keyword>
<gene>
    <name evidence="9" type="ORF">B0T26DRAFT_626537</name>
</gene>
<reference evidence="9" key="1">
    <citation type="submission" date="2023-06" db="EMBL/GenBank/DDBJ databases">
        <title>Genome-scale phylogeny and comparative genomics of the fungal order Sordariales.</title>
        <authorList>
            <consortium name="Lawrence Berkeley National Laboratory"/>
            <person name="Hensen N."/>
            <person name="Bonometti L."/>
            <person name="Westerberg I."/>
            <person name="Brannstrom I.O."/>
            <person name="Guillou S."/>
            <person name="Cros-Aarteil S."/>
            <person name="Calhoun S."/>
            <person name="Haridas S."/>
            <person name="Kuo A."/>
            <person name="Mondo S."/>
            <person name="Pangilinan J."/>
            <person name="Riley R."/>
            <person name="LaButti K."/>
            <person name="Andreopoulos B."/>
            <person name="Lipzen A."/>
            <person name="Chen C."/>
            <person name="Yanf M."/>
            <person name="Daum C."/>
            <person name="Ng V."/>
            <person name="Clum A."/>
            <person name="Steindorff A."/>
            <person name="Ohm R."/>
            <person name="Martin F."/>
            <person name="Silar P."/>
            <person name="Natvig D."/>
            <person name="Lalanne C."/>
            <person name="Gautier V."/>
            <person name="Ament-velasquez S.L."/>
            <person name="Kruys A."/>
            <person name="Hutchinson M.I."/>
            <person name="Powell A.J."/>
            <person name="Barry K."/>
            <person name="Miller A.N."/>
            <person name="Grigoriev I.V."/>
            <person name="Debuchy R."/>
            <person name="Gladieux P."/>
            <person name="Thoren M.H."/>
            <person name="Johannesson H."/>
        </authorList>
    </citation>
    <scope>NUCLEOTIDE SEQUENCE</scope>
    <source>
        <strain evidence="9">SMH2392-1A</strain>
    </source>
</reference>
<accession>A0AA40AKW6</accession>
<feature type="domain" description="Heme haloperoxidase family profile" evidence="8">
    <location>
        <begin position="1"/>
        <end position="88"/>
    </location>
</feature>
<dbReference type="InterPro" id="IPR036851">
    <property type="entry name" value="Chloroperoxidase-like_sf"/>
</dbReference>
<evidence type="ECO:0000313" key="9">
    <source>
        <dbReference type="EMBL" id="KAK0717743.1"/>
    </source>
</evidence>
<organism evidence="9 10">
    <name type="scientific">Lasiosphaeria miniovina</name>
    <dbReference type="NCBI Taxonomy" id="1954250"/>
    <lineage>
        <taxon>Eukaryota</taxon>
        <taxon>Fungi</taxon>
        <taxon>Dikarya</taxon>
        <taxon>Ascomycota</taxon>
        <taxon>Pezizomycotina</taxon>
        <taxon>Sordariomycetes</taxon>
        <taxon>Sordariomycetidae</taxon>
        <taxon>Sordariales</taxon>
        <taxon>Lasiosphaeriaceae</taxon>
        <taxon>Lasiosphaeria</taxon>
    </lineage>
</organism>
<evidence type="ECO:0000256" key="4">
    <source>
        <dbReference type="ARBA" id="ARBA00022723"/>
    </source>
</evidence>
<proteinExistence type="inferred from homology"/>
<evidence type="ECO:0000256" key="1">
    <source>
        <dbReference type="ARBA" id="ARBA00001970"/>
    </source>
</evidence>
<keyword evidence="4" id="KW-0479">Metal-binding</keyword>
<comment type="cofactor">
    <cofactor evidence="1">
        <name>heme b</name>
        <dbReference type="ChEBI" id="CHEBI:60344"/>
    </cofactor>
</comment>
<keyword evidence="2" id="KW-0575">Peroxidase</keyword>
<keyword evidence="10" id="KW-1185">Reference proteome</keyword>
<dbReference type="PANTHER" id="PTHR33577:SF9">
    <property type="entry name" value="PEROXIDASE STCC"/>
    <property type="match status" value="1"/>
</dbReference>
<dbReference type="GO" id="GO:0004601">
    <property type="term" value="F:peroxidase activity"/>
    <property type="evidence" value="ECO:0007669"/>
    <property type="project" value="UniProtKB-KW"/>
</dbReference>
<dbReference type="Pfam" id="PF01328">
    <property type="entry name" value="Peroxidase_2"/>
    <property type="match status" value="1"/>
</dbReference>
<name>A0AA40AKW6_9PEZI</name>
<feature type="non-terminal residue" evidence="9">
    <location>
        <position position="88"/>
    </location>
</feature>
<dbReference type="InterPro" id="IPR000028">
    <property type="entry name" value="Chloroperoxidase"/>
</dbReference>
<dbReference type="GO" id="GO:0046872">
    <property type="term" value="F:metal ion binding"/>
    <property type="evidence" value="ECO:0007669"/>
    <property type="project" value="UniProtKB-KW"/>
</dbReference>
<evidence type="ECO:0000259" key="8">
    <source>
        <dbReference type="PROSITE" id="PS51405"/>
    </source>
</evidence>
<evidence type="ECO:0000256" key="6">
    <source>
        <dbReference type="ARBA" id="ARBA00023004"/>
    </source>
</evidence>
<comment type="caution">
    <text evidence="9">The sequence shown here is derived from an EMBL/GenBank/DDBJ whole genome shotgun (WGS) entry which is preliminary data.</text>
</comment>
<keyword evidence="6" id="KW-0408">Iron</keyword>
<dbReference type="AlphaFoldDB" id="A0AA40AKW6"/>
<evidence type="ECO:0000256" key="3">
    <source>
        <dbReference type="ARBA" id="ARBA00022617"/>
    </source>
</evidence>
<dbReference type="SUPFAM" id="SSF47571">
    <property type="entry name" value="Cloroperoxidase"/>
    <property type="match status" value="1"/>
</dbReference>
<dbReference type="GeneID" id="85319458"/>
<evidence type="ECO:0000313" key="10">
    <source>
        <dbReference type="Proteomes" id="UP001172101"/>
    </source>
</evidence>
<evidence type="ECO:0000256" key="5">
    <source>
        <dbReference type="ARBA" id="ARBA00023002"/>
    </source>
</evidence>
<dbReference type="PANTHER" id="PTHR33577">
    <property type="entry name" value="STERIGMATOCYSTIN BIOSYNTHESIS PEROXIDASE STCC-RELATED"/>
    <property type="match status" value="1"/>
</dbReference>
<sequence>HPSSPRDGKNVSIARAEAALMTALHMDGVLAHTLAPQLKPFRHTKTKTFDLADMRRHGVVERDVSFTRLDFRHGDNYTFQPAMFDTML</sequence>
<comment type="similarity">
    <text evidence="7">Belongs to the chloroperoxidase family.</text>
</comment>
<dbReference type="Proteomes" id="UP001172101">
    <property type="component" value="Unassembled WGS sequence"/>
</dbReference>